<dbReference type="Pfam" id="PF20167">
    <property type="entry name" value="Transposase_32"/>
    <property type="match status" value="1"/>
</dbReference>
<accession>A0A392M3L2</accession>
<dbReference type="Proteomes" id="UP000265520">
    <property type="component" value="Unassembled WGS sequence"/>
</dbReference>
<gene>
    <name evidence="3" type="ORF">A2U01_0002632</name>
</gene>
<comment type="caution">
    <text evidence="3">The sequence shown here is derived from an EMBL/GenBank/DDBJ whole genome shotgun (WGS) entry which is preliminary data.</text>
</comment>
<feature type="compositionally biased region" description="Acidic residues" evidence="1">
    <location>
        <begin position="520"/>
        <end position="531"/>
    </location>
</feature>
<evidence type="ECO:0000313" key="4">
    <source>
        <dbReference type="Proteomes" id="UP000265520"/>
    </source>
</evidence>
<feature type="region of interest" description="Disordered" evidence="1">
    <location>
        <begin position="1"/>
        <end position="59"/>
    </location>
</feature>
<dbReference type="AlphaFoldDB" id="A0A392M3L2"/>
<feature type="region of interest" description="Disordered" evidence="1">
    <location>
        <begin position="515"/>
        <end position="545"/>
    </location>
</feature>
<evidence type="ECO:0000313" key="3">
    <source>
        <dbReference type="EMBL" id="MCH81839.1"/>
    </source>
</evidence>
<evidence type="ECO:0000256" key="1">
    <source>
        <dbReference type="SAM" id="MobiDB-lite"/>
    </source>
</evidence>
<feature type="compositionally biased region" description="Polar residues" evidence="1">
    <location>
        <begin position="140"/>
        <end position="149"/>
    </location>
</feature>
<reference evidence="3 4" key="1">
    <citation type="journal article" date="2018" name="Front. Plant Sci.">
        <title>Red Clover (Trifolium pratense) and Zigzag Clover (T. medium) - A Picture of Genomic Similarities and Differences.</title>
        <authorList>
            <person name="Dluhosova J."/>
            <person name="Istvanek J."/>
            <person name="Nedelnik J."/>
            <person name="Repkova J."/>
        </authorList>
    </citation>
    <scope>NUCLEOTIDE SEQUENCE [LARGE SCALE GENOMIC DNA]</scope>
    <source>
        <strain evidence="4">cv. 10/8</strain>
        <tissue evidence="3">Leaf</tissue>
    </source>
</reference>
<feature type="region of interest" description="Disordered" evidence="1">
    <location>
        <begin position="104"/>
        <end position="253"/>
    </location>
</feature>
<dbReference type="InterPro" id="IPR046796">
    <property type="entry name" value="Transposase_32_dom"/>
</dbReference>
<protein>
    <submittedName>
        <fullName evidence="3">Envelope-like protein</fullName>
    </submittedName>
</protein>
<feature type="domain" description="Putative plant transposon protein" evidence="2">
    <location>
        <begin position="311"/>
        <end position="474"/>
    </location>
</feature>
<feature type="compositionally biased region" description="Polar residues" evidence="1">
    <location>
        <begin position="40"/>
        <end position="57"/>
    </location>
</feature>
<dbReference type="EMBL" id="LXQA010002848">
    <property type="protein sequence ID" value="MCH81839.1"/>
    <property type="molecule type" value="Genomic_DNA"/>
</dbReference>
<name>A0A392M3L2_9FABA</name>
<feature type="compositionally biased region" description="Polar residues" evidence="1">
    <location>
        <begin position="110"/>
        <end position="126"/>
    </location>
</feature>
<proteinExistence type="predicted"/>
<sequence>MRKAKPLNVSESSTPSVSIQIPPSDVRNVDPSVVVKKPHSMTNKPRSVETLGQSSMNAGMVDDTVNKSVHVSPSKVVGSDPVSFPTKTVIDPVVGSPKETLLESDVVPDVSTSLAQPSQHVETIQETPHIESEYEPAFENENSQSNMITNDGEEKKVSDDDGVNSKSIGDEKDASDGEDQSLSGVEKGKSAGEEDDGFDGGKSVSEKDESGGEDKGLSAGIAKRLENRKWKAVMSASKPPKASKKNAGVGPAKSWSKGCDPCFQEEIFEKEGSALKRLALERELGKDALECKEVVDLIEDASLMKNVAGFGNCYEMLVKEFIINIPKDCDSKTSKEYMKVYVRGKSVEFSPEVINRFIGRSEEDHAEVEVTDNAVCKEITAKYVKQWPRKGKLSASRLSVKYVVLHRNGAANWVPTNHTSIIATGLGRFTYIVGTKTKFDFGYYVFEQTMKHVNSFAVKMPIAFPSLICGLILSQHPDILVSSDVAYLAETIKSCTEKKIRLKNLIKALSKEDADGNLYGDEEEGNEDEGNDVIGGDKDEDTDDN</sequence>
<feature type="compositionally biased region" description="Polar residues" evidence="1">
    <location>
        <begin position="9"/>
        <end position="21"/>
    </location>
</feature>
<organism evidence="3 4">
    <name type="scientific">Trifolium medium</name>
    <dbReference type="NCBI Taxonomy" id="97028"/>
    <lineage>
        <taxon>Eukaryota</taxon>
        <taxon>Viridiplantae</taxon>
        <taxon>Streptophyta</taxon>
        <taxon>Embryophyta</taxon>
        <taxon>Tracheophyta</taxon>
        <taxon>Spermatophyta</taxon>
        <taxon>Magnoliopsida</taxon>
        <taxon>eudicotyledons</taxon>
        <taxon>Gunneridae</taxon>
        <taxon>Pentapetalae</taxon>
        <taxon>rosids</taxon>
        <taxon>fabids</taxon>
        <taxon>Fabales</taxon>
        <taxon>Fabaceae</taxon>
        <taxon>Papilionoideae</taxon>
        <taxon>50 kb inversion clade</taxon>
        <taxon>NPAAA clade</taxon>
        <taxon>Hologalegina</taxon>
        <taxon>IRL clade</taxon>
        <taxon>Trifolieae</taxon>
        <taxon>Trifolium</taxon>
    </lineage>
</organism>
<evidence type="ECO:0000259" key="2">
    <source>
        <dbReference type="Pfam" id="PF20167"/>
    </source>
</evidence>
<feature type="compositionally biased region" description="Basic and acidic residues" evidence="1">
    <location>
        <begin position="204"/>
        <end position="216"/>
    </location>
</feature>
<feature type="non-terminal residue" evidence="3">
    <location>
        <position position="545"/>
    </location>
</feature>
<keyword evidence="4" id="KW-1185">Reference proteome</keyword>